<name>A0A1V0SEW1_9VIRU</name>
<protein>
    <submittedName>
        <fullName evidence="1">Uncharacterized protein</fullName>
    </submittedName>
</protein>
<evidence type="ECO:0000313" key="1">
    <source>
        <dbReference type="EMBL" id="ARF10164.1"/>
    </source>
</evidence>
<accession>A0A1V0SEW1</accession>
<sequence length="103" mass="11987">MNQVPILYCSYVNRCSAHTHKGKLVDLYVWNDDNTLRYIISHCPPYGICFEGVYCKKQCNKNHLVFCGNKNCAKCKNKTCNYFLHESVFVDGKPRTSQNISWK</sequence>
<proteinExistence type="predicted"/>
<organism evidence="1">
    <name type="scientific">Hokovirus HKV1</name>
    <dbReference type="NCBI Taxonomy" id="1977638"/>
    <lineage>
        <taxon>Viruses</taxon>
        <taxon>Varidnaviria</taxon>
        <taxon>Bamfordvirae</taxon>
        <taxon>Nucleocytoviricota</taxon>
        <taxon>Megaviricetes</taxon>
        <taxon>Imitervirales</taxon>
        <taxon>Mimiviridae</taxon>
        <taxon>Klosneuvirinae</taxon>
        <taxon>Hokovirus</taxon>
    </lineage>
</organism>
<reference evidence="1" key="1">
    <citation type="journal article" date="2017" name="Science">
        <title>Giant viruses with an expanded complement of translation system components.</title>
        <authorList>
            <person name="Schulz F."/>
            <person name="Yutin N."/>
            <person name="Ivanova N.N."/>
            <person name="Ortega D.R."/>
            <person name="Lee T.K."/>
            <person name="Vierheilig J."/>
            <person name="Daims H."/>
            <person name="Horn M."/>
            <person name="Wagner M."/>
            <person name="Jensen G.J."/>
            <person name="Kyrpides N.C."/>
            <person name="Koonin E.V."/>
            <person name="Woyke T."/>
        </authorList>
    </citation>
    <scope>NUCLEOTIDE SEQUENCE</scope>
    <source>
        <strain evidence="1">HKV1</strain>
    </source>
</reference>
<gene>
    <name evidence="1" type="ORF">Hokovirus_1_43</name>
</gene>
<dbReference type="EMBL" id="KY684103">
    <property type="protein sequence ID" value="ARF10164.1"/>
    <property type="molecule type" value="Genomic_DNA"/>
</dbReference>